<keyword evidence="2" id="KW-1185">Reference proteome</keyword>
<evidence type="ECO:0000313" key="2">
    <source>
        <dbReference type="Proteomes" id="UP001161669"/>
    </source>
</evidence>
<organism evidence="1 2">
    <name type="scientific">Acanthamoeba castellanii medusavirus J1</name>
    <dbReference type="NCBI Taxonomy" id="3114988"/>
    <lineage>
        <taxon>Viruses</taxon>
        <taxon>Varidnaviria</taxon>
        <taxon>Bamfordvirae</taxon>
        <taxon>Nucleocytoviricota</taxon>
        <taxon>Megaviricetes</taxon>
        <taxon>Mamonoviridae</taxon>
        <taxon>Medusavirus</taxon>
        <taxon>Medusavirus medusae</taxon>
    </lineage>
</organism>
<name>A0A3T1CX14_9VIRU</name>
<sequence length="102" mass="11692">MQRDDVFSRVRPEQLNWITRNHPTSLEVVLDSGVDVSQMDAWELERTVQMVNRIGVLQEICVGHQSTPEDDGSFFQAKLDGAIQAWQTTIEEHRLKAKIDSL</sequence>
<evidence type="ECO:0000313" key="1">
    <source>
        <dbReference type="EMBL" id="BBI30358.1"/>
    </source>
</evidence>
<accession>A0A3T1CX14</accession>
<dbReference type="EMBL" id="AP018495">
    <property type="protein sequence ID" value="BBI30358.1"/>
    <property type="molecule type" value="Genomic_DNA"/>
</dbReference>
<protein>
    <submittedName>
        <fullName evidence="1">Uncharacterized protein</fullName>
    </submittedName>
</protein>
<proteinExistence type="predicted"/>
<dbReference type="Proteomes" id="UP001161669">
    <property type="component" value="Segment"/>
</dbReference>
<dbReference type="KEGG" id="vg:80540710"/>
<reference evidence="2" key="1">
    <citation type="journal article" date="2019" name="J. Virol.">
        <title>Medusavirus, a novel large DNA virus discovered from hot spring water.</title>
        <authorList>
            <person name="Yoshikawa G."/>
            <person name="Blanc-Mathieu R."/>
            <person name="Song C."/>
            <person name="Kayama Y."/>
            <person name="Mochizuki T."/>
            <person name="Murata K."/>
            <person name="Ogata H."/>
            <person name="Takemura M."/>
        </authorList>
    </citation>
    <scope>NUCLEOTIDE SEQUENCE [LARGE SCALE GENOMIC DNA]</scope>
</reference>